<evidence type="ECO:0000256" key="6">
    <source>
        <dbReference type="SAM" id="Phobius"/>
    </source>
</evidence>
<dbReference type="CDD" id="cd00306">
    <property type="entry name" value="Peptidases_S8_S53"/>
    <property type="match status" value="1"/>
</dbReference>
<keyword evidence="6" id="KW-0472">Membrane</keyword>
<keyword evidence="2 5" id="KW-0645">Protease</keyword>
<dbReference type="Proteomes" id="UP000294853">
    <property type="component" value="Chromosome"/>
</dbReference>
<feature type="active site" description="Charge relay system" evidence="5">
    <location>
        <position position="114"/>
    </location>
</feature>
<feature type="signal peptide" evidence="7">
    <location>
        <begin position="1"/>
        <end position="20"/>
    </location>
</feature>
<dbReference type="InterPro" id="IPR050131">
    <property type="entry name" value="Peptidase_S8_subtilisin-like"/>
</dbReference>
<evidence type="ECO:0000313" key="10">
    <source>
        <dbReference type="Proteomes" id="UP000294853"/>
    </source>
</evidence>
<evidence type="ECO:0000256" key="3">
    <source>
        <dbReference type="ARBA" id="ARBA00022801"/>
    </source>
</evidence>
<evidence type="ECO:0000256" key="5">
    <source>
        <dbReference type="PROSITE-ProRule" id="PRU01240"/>
    </source>
</evidence>
<evidence type="ECO:0000259" key="8">
    <source>
        <dbReference type="Pfam" id="PF00082"/>
    </source>
</evidence>
<dbReference type="Pfam" id="PF00082">
    <property type="entry name" value="Peptidase_S8"/>
    <property type="match status" value="1"/>
</dbReference>
<protein>
    <recommendedName>
        <fullName evidence="8">Peptidase S8/S53 domain-containing protein</fullName>
    </recommendedName>
</protein>
<dbReference type="OrthoDB" id="9798386at2"/>
<name>A0A4P7IDE4_9ACTN</name>
<dbReference type="PROSITE" id="PS00136">
    <property type="entry name" value="SUBTILASE_ASP"/>
    <property type="match status" value="1"/>
</dbReference>
<dbReference type="AlphaFoldDB" id="A0A4P7IDE4"/>
<dbReference type="EMBL" id="CP038436">
    <property type="protein sequence ID" value="QBX55184.1"/>
    <property type="molecule type" value="Genomic_DNA"/>
</dbReference>
<keyword evidence="10" id="KW-1185">Reference proteome</keyword>
<dbReference type="Gene3D" id="3.40.50.200">
    <property type="entry name" value="Peptidase S8/S53 domain"/>
    <property type="match status" value="1"/>
</dbReference>
<gene>
    <name evidence="9" type="ORF">EXE58_06765</name>
</gene>
<dbReference type="InterPro" id="IPR036852">
    <property type="entry name" value="Peptidase_S8/S53_dom_sf"/>
</dbReference>
<sequence length="415" mass="42542">MRRAGLAVAGLPLVLVPAWATSSVAAGVTVMTGATAEQPLCDPATVPTSEALADATVRVNPAHQRMNVDEAHAMATGKGVKVAVVDSGIATVDDFARIPLYALPGTGPEMLSGHGTIVAGLIAGKDGVAPDAVLYDVKVFDGEGADETEGQKRLTSAGMVAGIRAVIDAMPRERFGVVNISLSTSQHDPALEAAIADLVARDVVVVAAAGNKALTTSSEDFEGTPGNDAPVYPADYDGVLAVSATPPDNQDPAGYVLPNLDTDVAAPTAGAISVNATGGRCVVDEVATSWAAAEVSGLVALLRERFPRETPRQIVARLQATTEGAGAAAGKERVENPWTGAGVVQANDALTRQLSIGPDGTLRSTVRSTRSDAQAPPAPEKVDLFGSSRALLLWFGLLGGALLALVFLLRPLLRR</sequence>
<dbReference type="GO" id="GO:0006508">
    <property type="term" value="P:proteolysis"/>
    <property type="evidence" value="ECO:0007669"/>
    <property type="project" value="UniProtKB-KW"/>
</dbReference>
<feature type="domain" description="Peptidase S8/S53" evidence="8">
    <location>
        <begin position="77"/>
        <end position="322"/>
    </location>
</feature>
<feature type="transmembrane region" description="Helical" evidence="6">
    <location>
        <begin position="391"/>
        <end position="409"/>
    </location>
</feature>
<dbReference type="PRINTS" id="PR00723">
    <property type="entry name" value="SUBTILISIN"/>
</dbReference>
<comment type="similarity">
    <text evidence="1 5">Belongs to the peptidase S8 family.</text>
</comment>
<organism evidence="9 10">
    <name type="scientific">Nocardioides seonyuensis</name>
    <dbReference type="NCBI Taxonomy" id="2518371"/>
    <lineage>
        <taxon>Bacteria</taxon>
        <taxon>Bacillati</taxon>
        <taxon>Actinomycetota</taxon>
        <taxon>Actinomycetes</taxon>
        <taxon>Propionibacteriales</taxon>
        <taxon>Nocardioidaceae</taxon>
        <taxon>Nocardioides</taxon>
    </lineage>
</organism>
<dbReference type="RefSeq" id="WP_135267152.1">
    <property type="nucleotide sequence ID" value="NZ_CP038436.1"/>
</dbReference>
<dbReference type="SUPFAM" id="SSF52743">
    <property type="entry name" value="Subtilisin-like"/>
    <property type="match status" value="1"/>
</dbReference>
<evidence type="ECO:0000256" key="2">
    <source>
        <dbReference type="ARBA" id="ARBA00022670"/>
    </source>
</evidence>
<dbReference type="InterPro" id="IPR015500">
    <property type="entry name" value="Peptidase_S8_subtilisin-rel"/>
</dbReference>
<keyword evidence="6" id="KW-0812">Transmembrane</keyword>
<dbReference type="InterPro" id="IPR022398">
    <property type="entry name" value="Peptidase_S8_His-AS"/>
</dbReference>
<proteinExistence type="inferred from homology"/>
<dbReference type="InterPro" id="IPR000209">
    <property type="entry name" value="Peptidase_S8/S53_dom"/>
</dbReference>
<evidence type="ECO:0000256" key="1">
    <source>
        <dbReference type="ARBA" id="ARBA00011073"/>
    </source>
</evidence>
<dbReference type="PANTHER" id="PTHR43806:SF11">
    <property type="entry name" value="CEREVISIN-RELATED"/>
    <property type="match status" value="1"/>
</dbReference>
<evidence type="ECO:0000256" key="7">
    <source>
        <dbReference type="SAM" id="SignalP"/>
    </source>
</evidence>
<keyword evidence="6" id="KW-1133">Transmembrane helix</keyword>
<dbReference type="PANTHER" id="PTHR43806">
    <property type="entry name" value="PEPTIDASE S8"/>
    <property type="match status" value="1"/>
</dbReference>
<feature type="chain" id="PRO_5020497924" description="Peptidase S8/S53 domain-containing protein" evidence="7">
    <location>
        <begin position="21"/>
        <end position="415"/>
    </location>
</feature>
<dbReference type="PROSITE" id="PS00137">
    <property type="entry name" value="SUBTILASE_HIS"/>
    <property type="match status" value="1"/>
</dbReference>
<dbReference type="InterPro" id="IPR023827">
    <property type="entry name" value="Peptidase_S8_Asp-AS"/>
</dbReference>
<reference evidence="9 10" key="1">
    <citation type="submission" date="2019-03" db="EMBL/GenBank/DDBJ databases">
        <title>Three New Species of Nocardioides, Nocardioides euryhalodurans sp. nov., Nocardioides seonyuensis sp. nov. and Nocardioides eburneoflavus sp. nov. Iolated from Soil.</title>
        <authorList>
            <person name="Roh S.G."/>
            <person name="Lee C."/>
            <person name="Kim M.-K."/>
            <person name="Kim S.B."/>
        </authorList>
    </citation>
    <scope>NUCLEOTIDE SEQUENCE [LARGE SCALE GENOMIC DNA]</scope>
    <source>
        <strain evidence="9 10">MMS17-SY207-3</strain>
    </source>
</reference>
<feature type="active site" description="Charge relay system" evidence="5">
    <location>
        <position position="289"/>
    </location>
</feature>
<feature type="active site" description="Charge relay system" evidence="5">
    <location>
        <position position="86"/>
    </location>
</feature>
<dbReference type="GO" id="GO:0004252">
    <property type="term" value="F:serine-type endopeptidase activity"/>
    <property type="evidence" value="ECO:0007669"/>
    <property type="project" value="UniProtKB-UniRule"/>
</dbReference>
<dbReference type="PROSITE" id="PS51892">
    <property type="entry name" value="SUBTILASE"/>
    <property type="match status" value="1"/>
</dbReference>
<keyword evidence="3 5" id="KW-0378">Hydrolase</keyword>
<evidence type="ECO:0000313" key="9">
    <source>
        <dbReference type="EMBL" id="QBX55184.1"/>
    </source>
</evidence>
<accession>A0A4P7IDE4</accession>
<keyword evidence="4 5" id="KW-0720">Serine protease</keyword>
<dbReference type="KEGG" id="nsn:EXE58_06765"/>
<evidence type="ECO:0000256" key="4">
    <source>
        <dbReference type="ARBA" id="ARBA00022825"/>
    </source>
</evidence>
<keyword evidence="7" id="KW-0732">Signal</keyword>